<dbReference type="InterPro" id="IPR016181">
    <property type="entry name" value="Acyl_CoA_acyltransferase"/>
</dbReference>
<proteinExistence type="predicted"/>
<sequence>MAVQREGDGGTVRGQRLSAFWAGWRESRRNPVGYALSHPRLALAAVGDLMALPWVEAPLGETPAGRLIRSDLSRRCLAGATLAATGASVVDVPETPPAYREGRSKQTLRRKIRAAERAGVAWRPVPRPAEQRELAARLDRALGVKSDARYRQLGTDHAHWVGRGMWTVAVDRDGEPLVLAVTPHDGEWALLSVFITLGEGPQHSDARYLLFAAVVEQLSERGVRHLVDGRGQHELTNGLRHFQRMLGFRIARIRMRRREPGLRSAAVGSRAA</sequence>
<evidence type="ECO:0008006" key="3">
    <source>
        <dbReference type="Google" id="ProtNLM"/>
    </source>
</evidence>
<reference evidence="2" key="1">
    <citation type="submission" date="2016-10" db="EMBL/GenBank/DDBJ databases">
        <authorList>
            <person name="Varghese N."/>
            <person name="Submissions S."/>
        </authorList>
    </citation>
    <scope>NUCLEOTIDE SEQUENCE [LARGE SCALE GENOMIC DNA]</scope>
    <source>
        <strain evidence="2">DSM 45413</strain>
    </source>
</reference>
<accession>A0A1H8W1D3</accession>
<dbReference type="EMBL" id="FOEE01000015">
    <property type="protein sequence ID" value="SEP21317.1"/>
    <property type="molecule type" value="Genomic_DNA"/>
</dbReference>
<organism evidence="1 2">
    <name type="scientific">Trujillonella endophytica</name>
    <dbReference type="NCBI Taxonomy" id="673521"/>
    <lineage>
        <taxon>Bacteria</taxon>
        <taxon>Bacillati</taxon>
        <taxon>Actinomycetota</taxon>
        <taxon>Actinomycetes</taxon>
        <taxon>Geodermatophilales</taxon>
        <taxon>Geodermatophilaceae</taxon>
        <taxon>Trujillonella</taxon>
    </lineage>
</organism>
<evidence type="ECO:0000313" key="2">
    <source>
        <dbReference type="Proteomes" id="UP000198960"/>
    </source>
</evidence>
<protein>
    <recommendedName>
        <fullName evidence="3">Acetyltransferase (GNAT) domain-containing protein</fullName>
    </recommendedName>
</protein>
<keyword evidence="2" id="KW-1185">Reference proteome</keyword>
<dbReference type="SUPFAM" id="SSF55729">
    <property type="entry name" value="Acyl-CoA N-acyltransferases (Nat)"/>
    <property type="match status" value="1"/>
</dbReference>
<dbReference type="STRING" id="673521.SAMN05660991_03953"/>
<dbReference type="OrthoDB" id="8449076at2"/>
<dbReference type="Proteomes" id="UP000198960">
    <property type="component" value="Unassembled WGS sequence"/>
</dbReference>
<gene>
    <name evidence="1" type="ORF">SAMN05660991_03953</name>
</gene>
<name>A0A1H8W1D3_9ACTN</name>
<dbReference type="AlphaFoldDB" id="A0A1H8W1D3"/>
<evidence type="ECO:0000313" key="1">
    <source>
        <dbReference type="EMBL" id="SEP21317.1"/>
    </source>
</evidence>
<dbReference type="RefSeq" id="WP_091947674.1">
    <property type="nucleotide sequence ID" value="NZ_FOEE01000015.1"/>
</dbReference>